<evidence type="ECO:0000313" key="5">
    <source>
        <dbReference type="EMBL" id="PAD78288.1"/>
    </source>
</evidence>
<sequence>MGSIHWNFKGDHVLVTGGSTGIGRETVVKLARAGAVVHFTYSRSGEAARQLVEQLASEGHTVNELQCDFSSAADIQRLTERLTDRQACPIDMIVNNAGVTADSSLYNMSDEQWDYVYQVNLRALFQLSRSMVKHLAVNRGTMVNITSVSGQIGMAGQANYSASKAGIIGFSKALAKELGPLGVRVNCVAPGYIETPMTEEMTQDRRRRLAQSTCLRRFGTSAEVADLILFLLSEHSAYITGEVIGISGGLV</sequence>
<evidence type="ECO:0000313" key="7">
    <source>
        <dbReference type="Proteomes" id="UP000435177"/>
    </source>
</evidence>
<dbReference type="SUPFAM" id="SSF51735">
    <property type="entry name" value="NAD(P)-binding Rossmann-fold domains"/>
    <property type="match status" value="1"/>
</dbReference>
<dbReference type="AlphaFoldDB" id="A0A268EYT9"/>
<gene>
    <name evidence="5" type="ORF">CHH67_07100</name>
    <name evidence="4" type="ORF">GNP94_04475</name>
</gene>
<evidence type="ECO:0000313" key="6">
    <source>
        <dbReference type="Proteomes" id="UP000215596"/>
    </source>
</evidence>
<comment type="similarity">
    <text evidence="1">Belongs to the short-chain dehydrogenases/reductases (SDR) family.</text>
</comment>
<reference evidence="5 6" key="1">
    <citation type="submission" date="2017-07" db="EMBL/GenBank/DDBJ databases">
        <title>Isolation and whole genome analysis of endospore-forming bacteria from heroin.</title>
        <authorList>
            <person name="Kalinowski J."/>
            <person name="Ahrens B."/>
            <person name="Al-Dilaimi A."/>
            <person name="Winkler A."/>
            <person name="Wibberg D."/>
            <person name="Schleenbecker U."/>
            <person name="Ruckert C."/>
            <person name="Wolfel R."/>
            <person name="Grass G."/>
        </authorList>
    </citation>
    <scope>NUCLEOTIDE SEQUENCE [LARGE SCALE GENOMIC DNA]</scope>
    <source>
        <strain evidence="5 6">7537-G1</strain>
    </source>
</reference>
<protein>
    <submittedName>
        <fullName evidence="4">SDR family oxidoreductase</fullName>
    </submittedName>
</protein>
<dbReference type="PROSITE" id="PS00061">
    <property type="entry name" value="ADH_SHORT"/>
    <property type="match status" value="1"/>
</dbReference>
<dbReference type="EMBL" id="WOAA01000002">
    <property type="protein sequence ID" value="MUG65260.1"/>
    <property type="molecule type" value="Genomic_DNA"/>
</dbReference>
<organism evidence="5 6">
    <name type="scientific">Paenibacillus campinasensis</name>
    <dbReference type="NCBI Taxonomy" id="66347"/>
    <lineage>
        <taxon>Bacteria</taxon>
        <taxon>Bacillati</taxon>
        <taxon>Bacillota</taxon>
        <taxon>Bacilli</taxon>
        <taxon>Bacillales</taxon>
        <taxon>Paenibacillaceae</taxon>
        <taxon>Paenibacillus</taxon>
    </lineage>
</organism>
<dbReference type="InterPro" id="IPR020904">
    <property type="entry name" value="Sc_DH/Rdtase_CS"/>
</dbReference>
<dbReference type="Gene3D" id="3.40.50.720">
    <property type="entry name" value="NAD(P)-binding Rossmann-like Domain"/>
    <property type="match status" value="1"/>
</dbReference>
<dbReference type="EMBL" id="NPBY01000022">
    <property type="protein sequence ID" value="PAD78288.1"/>
    <property type="molecule type" value="Genomic_DNA"/>
</dbReference>
<dbReference type="PRINTS" id="PR00080">
    <property type="entry name" value="SDRFAMILY"/>
</dbReference>
<dbReference type="InterPro" id="IPR002347">
    <property type="entry name" value="SDR_fam"/>
</dbReference>
<reference evidence="4 7" key="2">
    <citation type="submission" date="2019-11" db="EMBL/GenBank/DDBJ databases">
        <title>Draft genome sequences of five Paenibacillus species of dairy origin.</title>
        <authorList>
            <person name="Olajide A.M."/>
            <person name="Chen S."/>
            <person name="Lapointe G."/>
        </authorList>
    </citation>
    <scope>NUCLEOTIDE SEQUENCE [LARGE SCALE GENOMIC DNA]</scope>
    <source>
        <strain evidence="4 7">3CS1</strain>
    </source>
</reference>
<evidence type="ECO:0000259" key="3">
    <source>
        <dbReference type="SMART" id="SM00822"/>
    </source>
</evidence>
<feature type="domain" description="Ketoreductase" evidence="3">
    <location>
        <begin position="11"/>
        <end position="196"/>
    </location>
</feature>
<dbReference type="GO" id="GO:0016491">
    <property type="term" value="F:oxidoreductase activity"/>
    <property type="evidence" value="ECO:0007669"/>
    <property type="project" value="UniProtKB-KW"/>
</dbReference>
<dbReference type="PANTHER" id="PTHR42879">
    <property type="entry name" value="3-OXOACYL-(ACYL-CARRIER-PROTEIN) REDUCTASE"/>
    <property type="match status" value="1"/>
</dbReference>
<dbReference type="InterPro" id="IPR050259">
    <property type="entry name" value="SDR"/>
</dbReference>
<evidence type="ECO:0000256" key="1">
    <source>
        <dbReference type="ARBA" id="ARBA00006484"/>
    </source>
</evidence>
<name>A0A268EYT9_9BACL</name>
<dbReference type="PANTHER" id="PTHR42879:SF2">
    <property type="entry name" value="3-OXOACYL-[ACYL-CARRIER-PROTEIN] REDUCTASE FABG"/>
    <property type="match status" value="1"/>
</dbReference>
<dbReference type="FunFam" id="3.40.50.720:FF:000173">
    <property type="entry name" value="3-oxoacyl-[acyl-carrier protein] reductase"/>
    <property type="match status" value="1"/>
</dbReference>
<dbReference type="RefSeq" id="WP_095264439.1">
    <property type="nucleotide sequence ID" value="NZ_NPBY01000022.1"/>
</dbReference>
<keyword evidence="2" id="KW-0560">Oxidoreductase</keyword>
<accession>A0A268EYT9</accession>
<proteinExistence type="inferred from homology"/>
<dbReference type="Proteomes" id="UP000215596">
    <property type="component" value="Unassembled WGS sequence"/>
</dbReference>
<dbReference type="SMART" id="SM00822">
    <property type="entry name" value="PKS_KR"/>
    <property type="match status" value="1"/>
</dbReference>
<dbReference type="InterPro" id="IPR036291">
    <property type="entry name" value="NAD(P)-bd_dom_sf"/>
</dbReference>
<dbReference type="PRINTS" id="PR00081">
    <property type="entry name" value="GDHRDH"/>
</dbReference>
<dbReference type="GO" id="GO:0032787">
    <property type="term" value="P:monocarboxylic acid metabolic process"/>
    <property type="evidence" value="ECO:0007669"/>
    <property type="project" value="UniProtKB-ARBA"/>
</dbReference>
<dbReference type="OrthoDB" id="9805904at2"/>
<evidence type="ECO:0000256" key="2">
    <source>
        <dbReference type="ARBA" id="ARBA00023002"/>
    </source>
</evidence>
<dbReference type="Proteomes" id="UP000435177">
    <property type="component" value="Unassembled WGS sequence"/>
</dbReference>
<keyword evidence="7" id="KW-1185">Reference proteome</keyword>
<evidence type="ECO:0000313" key="4">
    <source>
        <dbReference type="EMBL" id="MUG65260.1"/>
    </source>
</evidence>
<comment type="caution">
    <text evidence="5">The sequence shown here is derived from an EMBL/GenBank/DDBJ whole genome shotgun (WGS) entry which is preliminary data.</text>
</comment>
<dbReference type="InterPro" id="IPR057326">
    <property type="entry name" value="KR_dom"/>
</dbReference>
<dbReference type="Pfam" id="PF13561">
    <property type="entry name" value="adh_short_C2"/>
    <property type="match status" value="1"/>
</dbReference>
<dbReference type="NCBIfam" id="NF009466">
    <property type="entry name" value="PRK12826.1-2"/>
    <property type="match status" value="1"/>
</dbReference>